<organism evidence="3 4">
    <name type="scientific">Bremia lactucae</name>
    <name type="common">Lettuce downy mildew</name>
    <dbReference type="NCBI Taxonomy" id="4779"/>
    <lineage>
        <taxon>Eukaryota</taxon>
        <taxon>Sar</taxon>
        <taxon>Stramenopiles</taxon>
        <taxon>Oomycota</taxon>
        <taxon>Peronosporomycetes</taxon>
        <taxon>Peronosporales</taxon>
        <taxon>Peronosporaceae</taxon>
        <taxon>Bremia</taxon>
    </lineage>
</organism>
<protein>
    <submittedName>
        <fullName evidence="3">Uncharacterized protein</fullName>
    </submittedName>
</protein>
<dbReference type="KEGG" id="blac:94352853"/>
<keyword evidence="2" id="KW-0732">Signal</keyword>
<dbReference type="RefSeq" id="XP_067823810.1">
    <property type="nucleotide sequence ID" value="XM_067967182.1"/>
</dbReference>
<gene>
    <name evidence="3" type="ORF">CCR75_009137</name>
</gene>
<evidence type="ECO:0000313" key="4">
    <source>
        <dbReference type="Proteomes" id="UP000294530"/>
    </source>
</evidence>
<evidence type="ECO:0000256" key="2">
    <source>
        <dbReference type="SAM" id="SignalP"/>
    </source>
</evidence>
<proteinExistence type="predicted"/>
<feature type="chain" id="PRO_5037194162" evidence="2">
    <location>
        <begin position="21"/>
        <end position="59"/>
    </location>
</feature>
<dbReference type="Proteomes" id="UP000294530">
    <property type="component" value="Unassembled WGS sequence"/>
</dbReference>
<evidence type="ECO:0000256" key="1">
    <source>
        <dbReference type="SAM" id="MobiDB-lite"/>
    </source>
</evidence>
<dbReference type="AlphaFoldDB" id="A0A976ILZ7"/>
<dbReference type="GeneID" id="94352853"/>
<name>A0A976ILZ7_BRELC</name>
<reference evidence="3 4" key="1">
    <citation type="journal article" date="2021" name="Genome Biol.">
        <title>AFLAP: assembly-free linkage analysis pipeline using k-mers from genome sequencing data.</title>
        <authorList>
            <person name="Fletcher K."/>
            <person name="Zhang L."/>
            <person name="Gil J."/>
            <person name="Han R."/>
            <person name="Cavanaugh K."/>
            <person name="Michelmore R."/>
        </authorList>
    </citation>
    <scope>NUCLEOTIDE SEQUENCE [LARGE SCALE GENOMIC DNA]</scope>
    <source>
        <strain evidence="3 4">SF5</strain>
    </source>
</reference>
<comment type="caution">
    <text evidence="3">The sequence shown here is derived from an EMBL/GenBank/DDBJ whole genome shotgun (WGS) entry which is preliminary data.</text>
</comment>
<sequence>MRSLSFVMLTIAALATGMEALRESSGGRPSGIDYGRLSKPTKISTNAGNSRRQTVNRDN</sequence>
<dbReference type="EMBL" id="SHOA02000003">
    <property type="protein sequence ID" value="TDH74312.1"/>
    <property type="molecule type" value="Genomic_DNA"/>
</dbReference>
<accession>A0A976ILZ7</accession>
<feature type="region of interest" description="Disordered" evidence="1">
    <location>
        <begin position="21"/>
        <end position="59"/>
    </location>
</feature>
<feature type="compositionally biased region" description="Polar residues" evidence="1">
    <location>
        <begin position="41"/>
        <end position="53"/>
    </location>
</feature>
<evidence type="ECO:0000313" key="3">
    <source>
        <dbReference type="EMBL" id="TDH74312.1"/>
    </source>
</evidence>
<feature type="signal peptide" evidence="2">
    <location>
        <begin position="1"/>
        <end position="20"/>
    </location>
</feature>
<keyword evidence="4" id="KW-1185">Reference proteome</keyword>